<evidence type="ECO:0000256" key="13">
    <source>
        <dbReference type="ARBA" id="ARBA00023027"/>
    </source>
</evidence>
<evidence type="ECO:0000256" key="16">
    <source>
        <dbReference type="ARBA" id="ARBA00023136"/>
    </source>
</evidence>
<keyword evidence="16 18" id="KW-0472">Membrane</keyword>
<feature type="transmembrane region" description="Helical" evidence="18">
    <location>
        <begin position="225"/>
        <end position="245"/>
    </location>
</feature>
<feature type="transmembrane region" description="Helical" evidence="18">
    <location>
        <begin position="185"/>
        <end position="204"/>
    </location>
</feature>
<evidence type="ECO:0000256" key="2">
    <source>
        <dbReference type="ARBA" id="ARBA00004448"/>
    </source>
</evidence>
<accession>A0A343KGJ9</accession>
<evidence type="ECO:0000256" key="5">
    <source>
        <dbReference type="ARBA" id="ARBA00021008"/>
    </source>
</evidence>
<comment type="function">
    <text evidence="18">Core subunit of the mitochondrial membrane respiratory chain NADH dehydrogenase (Complex I) which catalyzes electron transfer from NADH through the respiratory chain, using ubiquinone as an electron acceptor. Essential for the catalytic activity and assembly of complex I.</text>
</comment>
<evidence type="ECO:0000259" key="19">
    <source>
        <dbReference type="Pfam" id="PF00361"/>
    </source>
</evidence>
<keyword evidence="11 18" id="KW-0249">Electron transport</keyword>
<evidence type="ECO:0000256" key="12">
    <source>
        <dbReference type="ARBA" id="ARBA00022989"/>
    </source>
</evidence>
<feature type="domain" description="NADH:quinone oxidoreductase/Mrp antiporter transmembrane" evidence="19">
    <location>
        <begin position="24"/>
        <end position="268"/>
    </location>
</feature>
<evidence type="ECO:0000256" key="4">
    <source>
        <dbReference type="ARBA" id="ARBA00012944"/>
    </source>
</evidence>
<keyword evidence="8 18" id="KW-0812">Transmembrane</keyword>
<dbReference type="PANTHER" id="PTHR46552:SF1">
    <property type="entry name" value="NADH-UBIQUINONE OXIDOREDUCTASE CHAIN 2"/>
    <property type="match status" value="1"/>
</dbReference>
<evidence type="ECO:0000256" key="8">
    <source>
        <dbReference type="ARBA" id="ARBA00022692"/>
    </source>
</evidence>
<evidence type="ECO:0000256" key="3">
    <source>
        <dbReference type="ARBA" id="ARBA00007012"/>
    </source>
</evidence>
<comment type="similarity">
    <text evidence="3 18">Belongs to the complex I subunit 2 family.</text>
</comment>
<dbReference type="GO" id="GO:0008137">
    <property type="term" value="F:NADH dehydrogenase (ubiquinone) activity"/>
    <property type="evidence" value="ECO:0007669"/>
    <property type="project" value="UniProtKB-EC"/>
</dbReference>
<keyword evidence="15 18" id="KW-0496">Mitochondrion</keyword>
<evidence type="ECO:0000256" key="14">
    <source>
        <dbReference type="ARBA" id="ARBA00023075"/>
    </source>
</evidence>
<dbReference type="InterPro" id="IPR003917">
    <property type="entry name" value="NADH_UbQ_OxRdtase_chain2"/>
</dbReference>
<keyword evidence="9 18" id="KW-0999">Mitochondrion inner membrane</keyword>
<feature type="transmembrane region" description="Helical" evidence="18">
    <location>
        <begin position="129"/>
        <end position="151"/>
    </location>
</feature>
<keyword evidence="6" id="KW-0813">Transport</keyword>
<geneLocation type="mitochondrion" evidence="20"/>
<feature type="transmembrane region" description="Helical" evidence="18">
    <location>
        <begin position="86"/>
        <end position="109"/>
    </location>
</feature>
<evidence type="ECO:0000256" key="18">
    <source>
        <dbReference type="RuleBase" id="RU003403"/>
    </source>
</evidence>
<dbReference type="EMBL" id="KY039129">
    <property type="protein sequence ID" value="ATF28591.1"/>
    <property type="molecule type" value="Genomic_DNA"/>
</dbReference>
<evidence type="ECO:0000256" key="15">
    <source>
        <dbReference type="ARBA" id="ARBA00023128"/>
    </source>
</evidence>
<feature type="transmembrane region" description="Helical" evidence="18">
    <location>
        <begin position="257"/>
        <end position="281"/>
    </location>
</feature>
<dbReference type="EC" id="7.1.1.2" evidence="4 18"/>
<keyword evidence="12 18" id="KW-1133">Transmembrane helix</keyword>
<evidence type="ECO:0000256" key="11">
    <source>
        <dbReference type="ARBA" id="ARBA00022982"/>
    </source>
</evidence>
<feature type="transmembrane region" description="Helical" evidence="18">
    <location>
        <begin position="57"/>
        <end position="79"/>
    </location>
</feature>
<comment type="function">
    <text evidence="1">Core subunit of the mitochondrial membrane respiratory chain NADH dehydrogenase (Complex I) that is believed to belong to the minimal assembly required for catalysis. Complex I functions in the transfer of electrons from NADH to the respiratory chain. The immediate electron acceptor for the enzyme is believed to be ubiquinone.</text>
</comment>
<feature type="transmembrane region" description="Helical" evidence="18">
    <location>
        <begin position="301"/>
        <end position="322"/>
    </location>
</feature>
<dbReference type="PRINTS" id="PR01436">
    <property type="entry name" value="NADHDHGNASE2"/>
</dbReference>
<reference evidence="20" key="1">
    <citation type="journal article" date="2017" name="Sci. Rep.">
        <title>Deep-level phylogeny of Cicadomorpha inferred from mitochondrial genomes sequenced by NGS.</title>
        <authorList>
            <person name="Song N."/>
            <person name="Cai W."/>
            <person name="Li H."/>
        </authorList>
    </citation>
    <scope>NUCLEOTIDE SEQUENCE</scope>
</reference>
<evidence type="ECO:0000256" key="17">
    <source>
        <dbReference type="ARBA" id="ARBA00049551"/>
    </source>
</evidence>
<proteinExistence type="inferred from homology"/>
<feature type="transmembrane region" description="Helical" evidence="18">
    <location>
        <begin position="6"/>
        <end position="23"/>
    </location>
</feature>
<name>A0A343KGJ9_9HEMI</name>
<keyword evidence="14 18" id="KW-0830">Ubiquinone</keyword>
<keyword evidence="10 18" id="KW-1278">Translocase</keyword>
<comment type="catalytic activity">
    <reaction evidence="17 18">
        <text>a ubiquinone + NADH + 5 H(+)(in) = a ubiquinol + NAD(+) + 4 H(+)(out)</text>
        <dbReference type="Rhea" id="RHEA:29091"/>
        <dbReference type="Rhea" id="RHEA-COMP:9565"/>
        <dbReference type="Rhea" id="RHEA-COMP:9566"/>
        <dbReference type="ChEBI" id="CHEBI:15378"/>
        <dbReference type="ChEBI" id="CHEBI:16389"/>
        <dbReference type="ChEBI" id="CHEBI:17976"/>
        <dbReference type="ChEBI" id="CHEBI:57540"/>
        <dbReference type="ChEBI" id="CHEBI:57945"/>
        <dbReference type="EC" id="7.1.1.2"/>
    </reaction>
</comment>
<keyword evidence="7 18" id="KW-0679">Respiratory chain</keyword>
<dbReference type="GO" id="GO:0005743">
    <property type="term" value="C:mitochondrial inner membrane"/>
    <property type="evidence" value="ECO:0007669"/>
    <property type="project" value="UniProtKB-SubCell"/>
</dbReference>
<evidence type="ECO:0000256" key="10">
    <source>
        <dbReference type="ARBA" id="ARBA00022967"/>
    </source>
</evidence>
<evidence type="ECO:0000256" key="7">
    <source>
        <dbReference type="ARBA" id="ARBA00022660"/>
    </source>
</evidence>
<protein>
    <recommendedName>
        <fullName evidence="5 18">NADH-ubiquinone oxidoreductase chain 2</fullName>
        <ecNumber evidence="4 18">7.1.1.2</ecNumber>
    </recommendedName>
</protein>
<organism evidence="20">
    <name type="scientific">Illinigina sp. EMHAU-15062817</name>
    <dbReference type="NCBI Taxonomy" id="2040461"/>
    <lineage>
        <taxon>Eukaryota</taxon>
        <taxon>Metazoa</taxon>
        <taxon>Ecdysozoa</taxon>
        <taxon>Arthropoda</taxon>
        <taxon>Hexapoda</taxon>
        <taxon>Insecta</taxon>
        <taxon>Pterygota</taxon>
        <taxon>Neoptera</taxon>
        <taxon>Paraneoptera</taxon>
        <taxon>Hemiptera</taxon>
        <taxon>Auchenorrhyncha</taxon>
        <taxon>Membracoidea</taxon>
        <taxon>Cicadellidae</taxon>
        <taxon>Typhlocybinae</taxon>
        <taxon>Erythroneurini</taxon>
        <taxon>Illinigina</taxon>
    </lineage>
</organism>
<dbReference type="InterPro" id="IPR050175">
    <property type="entry name" value="Complex_I_Subunit_2"/>
</dbReference>
<dbReference type="Pfam" id="PF00361">
    <property type="entry name" value="Proton_antipo_M"/>
    <property type="match status" value="1"/>
</dbReference>
<feature type="transmembrane region" description="Helical" evidence="18">
    <location>
        <begin position="163"/>
        <end position="179"/>
    </location>
</feature>
<dbReference type="PANTHER" id="PTHR46552">
    <property type="entry name" value="NADH-UBIQUINONE OXIDOREDUCTASE CHAIN 2"/>
    <property type="match status" value="1"/>
</dbReference>
<evidence type="ECO:0000256" key="1">
    <source>
        <dbReference type="ARBA" id="ARBA00003257"/>
    </source>
</evidence>
<gene>
    <name evidence="20" type="primary">nad2</name>
</gene>
<comment type="subcellular location">
    <subcellularLocation>
        <location evidence="2 18">Mitochondrion inner membrane</location>
        <topology evidence="2 18">Multi-pass membrane protein</topology>
    </subcellularLocation>
</comment>
<keyword evidence="13 18" id="KW-0520">NAD</keyword>
<dbReference type="InterPro" id="IPR001750">
    <property type="entry name" value="ND/Mrp_TM"/>
</dbReference>
<evidence type="ECO:0000313" key="20">
    <source>
        <dbReference type="EMBL" id="ATF28591.1"/>
    </source>
</evidence>
<dbReference type="AlphaFoldDB" id="A0A343KGJ9"/>
<sequence>MKLNLSKMFFLSFMIIGVMMSLCSNNWLFIWCGMELSLITFLPLIESNLIISSESSIKYFLVQSFSSSILILGLMMMLMKINNYSFIVIFSILTKLGVAPFHLWVVSVVDGLNKNPMILMLTISKITPMMMLTMLGLSINWAVLITLLVGSIMGLNQTSTRKMLTYSSIFNMGLVILSLSNNFIWFFYLATYSVLISVLISLMYKMNTFYINQLMMSNSTIFNKMIIWTLLLSLGGMPPFIGFSIKLAVIELVLYKTMILNTVLIILMSLLVMFFYLRLTYMSLMFFSTSTKMMLMNMTKISLLISLINIFGLVLILTMKLFE</sequence>
<evidence type="ECO:0000256" key="9">
    <source>
        <dbReference type="ARBA" id="ARBA00022792"/>
    </source>
</evidence>
<evidence type="ECO:0000256" key="6">
    <source>
        <dbReference type="ARBA" id="ARBA00022448"/>
    </source>
</evidence>
<dbReference type="GO" id="GO:0006120">
    <property type="term" value="P:mitochondrial electron transport, NADH to ubiquinone"/>
    <property type="evidence" value="ECO:0007669"/>
    <property type="project" value="InterPro"/>
</dbReference>